<comment type="cofactor">
    <cofactor evidence="1">
        <name>FAD</name>
        <dbReference type="ChEBI" id="CHEBI:57692"/>
    </cofactor>
</comment>
<dbReference type="InterPro" id="IPR016169">
    <property type="entry name" value="FAD-bd_PCMH_sub2"/>
</dbReference>
<dbReference type="RefSeq" id="WP_343072002.1">
    <property type="nucleotide sequence ID" value="NZ_JACHMX010000001.1"/>
</dbReference>
<dbReference type="Gene3D" id="3.30.43.10">
    <property type="entry name" value="Uridine Diphospho-n-acetylenolpyruvylglucosamine Reductase, domain 2"/>
    <property type="match status" value="1"/>
</dbReference>
<accession>A0A841AQX1</accession>
<evidence type="ECO:0000313" key="7">
    <source>
        <dbReference type="EMBL" id="MBB5851209.1"/>
    </source>
</evidence>
<comment type="similarity">
    <text evidence="2">Belongs to the oxygen-dependent FAD-linked oxidoreductase family.</text>
</comment>
<keyword evidence="5" id="KW-0560">Oxidoreductase</keyword>
<dbReference type="Proteomes" id="UP000580861">
    <property type="component" value="Unassembled WGS sequence"/>
</dbReference>
<dbReference type="PANTHER" id="PTHR42973">
    <property type="entry name" value="BINDING OXIDOREDUCTASE, PUTATIVE (AFU_ORTHOLOGUE AFUA_1G17690)-RELATED"/>
    <property type="match status" value="1"/>
</dbReference>
<dbReference type="Pfam" id="PF08031">
    <property type="entry name" value="BBE"/>
    <property type="match status" value="1"/>
</dbReference>
<dbReference type="Gene3D" id="3.40.462.20">
    <property type="match status" value="1"/>
</dbReference>
<evidence type="ECO:0000259" key="6">
    <source>
        <dbReference type="PROSITE" id="PS51387"/>
    </source>
</evidence>
<gene>
    <name evidence="7" type="ORF">HDA45_001296</name>
</gene>
<keyword evidence="8" id="KW-1185">Reference proteome</keyword>
<dbReference type="AlphaFoldDB" id="A0A841AQX1"/>
<evidence type="ECO:0000256" key="5">
    <source>
        <dbReference type="ARBA" id="ARBA00023002"/>
    </source>
</evidence>
<keyword evidence="4" id="KW-0274">FAD</keyword>
<evidence type="ECO:0000256" key="3">
    <source>
        <dbReference type="ARBA" id="ARBA00022630"/>
    </source>
</evidence>
<reference evidence="7 8" key="1">
    <citation type="submission" date="2020-08" db="EMBL/GenBank/DDBJ databases">
        <title>Sequencing the genomes of 1000 actinobacteria strains.</title>
        <authorList>
            <person name="Klenk H.-P."/>
        </authorList>
    </citation>
    <scope>NUCLEOTIDE SEQUENCE [LARGE SCALE GENOMIC DNA]</scope>
    <source>
        <strain evidence="7 8">DSM 45272</strain>
    </source>
</reference>
<dbReference type="PROSITE" id="PS00862">
    <property type="entry name" value="OX2_COVAL_FAD"/>
    <property type="match status" value="1"/>
</dbReference>
<dbReference type="Gene3D" id="3.30.465.10">
    <property type="match status" value="1"/>
</dbReference>
<dbReference type="InterPro" id="IPR006094">
    <property type="entry name" value="Oxid_FAD_bind_N"/>
</dbReference>
<feature type="domain" description="FAD-binding PCMH-type" evidence="6">
    <location>
        <begin position="41"/>
        <end position="211"/>
    </location>
</feature>
<dbReference type="InterPro" id="IPR016166">
    <property type="entry name" value="FAD-bd_PCMH"/>
</dbReference>
<dbReference type="InterPro" id="IPR036318">
    <property type="entry name" value="FAD-bd_PCMH-like_sf"/>
</dbReference>
<dbReference type="PANTHER" id="PTHR42973:SF39">
    <property type="entry name" value="FAD-BINDING PCMH-TYPE DOMAIN-CONTAINING PROTEIN"/>
    <property type="match status" value="1"/>
</dbReference>
<proteinExistence type="inferred from homology"/>
<evidence type="ECO:0000256" key="2">
    <source>
        <dbReference type="ARBA" id="ARBA00005466"/>
    </source>
</evidence>
<keyword evidence="3" id="KW-0285">Flavoprotein</keyword>
<dbReference type="InterPro" id="IPR006093">
    <property type="entry name" value="Oxy_OxRdtase_FAD_BS"/>
</dbReference>
<sequence length="459" mass="48337">MSSSPSNEDWRRLDRMVTGRVRRPGESGFTEASMPFNKRFAATVPSGVVSVANTADVRNAIEWARHTGVDVVARGGGHSYAGHSVNTGLVIDLSAMNTVSANGSTGLVTVAGGALMADVYAAIQPHEMAFALGNGASVGIAGLTLGGGCGATSRVLGLTADALVATTLVTADGQLLHCDANENADLFWACRGGGGGNFGINVSFTFQARPVADCASYLLLWDRADAPKVISVLQDVVLGGPDEFAARIGVSTIGESKSVVSAIGQHLGSAKELREILDPVLSVAQPIRMNLEDRTFWQAKDDLLHETAEGAFAARTGIVTRPLPEEAIATMLSFVDRRPGSGNPDGGGAALFSWGGAINRVGATDTAFAHRNALFLLSMDTSWAENDEPAVVDANLRWLSDLADAMSPYVSDGAFQNFIDPDLADWRNAYYGVNYPRLEQIKERVDPDGVFTFAQSIGS</sequence>
<organism evidence="7 8">
    <name type="scientific">Amycolatopsis umgeniensis</name>
    <dbReference type="NCBI Taxonomy" id="336628"/>
    <lineage>
        <taxon>Bacteria</taxon>
        <taxon>Bacillati</taxon>
        <taxon>Actinomycetota</taxon>
        <taxon>Actinomycetes</taxon>
        <taxon>Pseudonocardiales</taxon>
        <taxon>Pseudonocardiaceae</taxon>
        <taxon>Amycolatopsis</taxon>
    </lineage>
</organism>
<protein>
    <recommendedName>
        <fullName evidence="6">FAD-binding PCMH-type domain-containing protein</fullName>
    </recommendedName>
</protein>
<dbReference type="InterPro" id="IPR012951">
    <property type="entry name" value="BBE"/>
</dbReference>
<name>A0A841AQX1_9PSEU</name>
<dbReference type="GO" id="GO:0016491">
    <property type="term" value="F:oxidoreductase activity"/>
    <property type="evidence" value="ECO:0007669"/>
    <property type="project" value="UniProtKB-KW"/>
</dbReference>
<dbReference type="InterPro" id="IPR050416">
    <property type="entry name" value="FAD-linked_Oxidoreductase"/>
</dbReference>
<dbReference type="EMBL" id="JACHMX010000001">
    <property type="protein sequence ID" value="MBB5851209.1"/>
    <property type="molecule type" value="Genomic_DNA"/>
</dbReference>
<dbReference type="InterPro" id="IPR016167">
    <property type="entry name" value="FAD-bd_PCMH_sub1"/>
</dbReference>
<dbReference type="SUPFAM" id="SSF56176">
    <property type="entry name" value="FAD-binding/transporter-associated domain-like"/>
    <property type="match status" value="1"/>
</dbReference>
<evidence type="ECO:0000256" key="1">
    <source>
        <dbReference type="ARBA" id="ARBA00001974"/>
    </source>
</evidence>
<evidence type="ECO:0000313" key="8">
    <source>
        <dbReference type="Proteomes" id="UP000580861"/>
    </source>
</evidence>
<comment type="caution">
    <text evidence="7">The sequence shown here is derived from an EMBL/GenBank/DDBJ whole genome shotgun (WGS) entry which is preliminary data.</text>
</comment>
<dbReference type="Pfam" id="PF01565">
    <property type="entry name" value="FAD_binding_4"/>
    <property type="match status" value="1"/>
</dbReference>
<dbReference type="PROSITE" id="PS51387">
    <property type="entry name" value="FAD_PCMH"/>
    <property type="match status" value="1"/>
</dbReference>
<evidence type="ECO:0000256" key="4">
    <source>
        <dbReference type="ARBA" id="ARBA00022827"/>
    </source>
</evidence>
<dbReference type="GO" id="GO:0071949">
    <property type="term" value="F:FAD binding"/>
    <property type="evidence" value="ECO:0007669"/>
    <property type="project" value="InterPro"/>
</dbReference>